<feature type="chain" id="PRO_5035190926" evidence="1">
    <location>
        <begin position="20"/>
        <end position="148"/>
    </location>
</feature>
<dbReference type="Proteomes" id="UP000494040">
    <property type="component" value="Unassembled WGS sequence"/>
</dbReference>
<proteinExistence type="predicted"/>
<dbReference type="RefSeq" id="XP_024080322.1">
    <property type="nucleotide sequence ID" value="XM_024224554.1"/>
</dbReference>
<evidence type="ECO:0000313" key="3">
    <source>
        <dbReference type="Proteomes" id="UP000494040"/>
    </source>
</evidence>
<keyword evidence="3" id="KW-1185">Reference proteome</keyword>
<dbReference type="AlphaFoldDB" id="A0A8I6SE52"/>
<protein>
    <submittedName>
        <fullName evidence="2">Uncharacterized protein</fullName>
    </submittedName>
</protein>
<keyword evidence="1" id="KW-0732">Signal</keyword>
<accession>A0A8I6SE52</accession>
<feature type="signal peptide" evidence="1">
    <location>
        <begin position="1"/>
        <end position="19"/>
    </location>
</feature>
<evidence type="ECO:0000313" key="2">
    <source>
        <dbReference type="EnsemblMetazoa" id="XP_024080322.1"/>
    </source>
</evidence>
<dbReference type="EnsemblMetazoa" id="XM_024224554.1">
    <property type="protein sequence ID" value="XP_024080322.1"/>
    <property type="gene ID" value="LOC106661023"/>
</dbReference>
<reference evidence="2" key="1">
    <citation type="submission" date="2022-01" db="UniProtKB">
        <authorList>
            <consortium name="EnsemblMetazoa"/>
        </authorList>
    </citation>
    <scope>IDENTIFICATION</scope>
</reference>
<dbReference type="KEGG" id="clec:106661023"/>
<organism evidence="2 3">
    <name type="scientific">Cimex lectularius</name>
    <name type="common">Bed bug</name>
    <name type="synonym">Acanthia lectularia</name>
    <dbReference type="NCBI Taxonomy" id="79782"/>
    <lineage>
        <taxon>Eukaryota</taxon>
        <taxon>Metazoa</taxon>
        <taxon>Ecdysozoa</taxon>
        <taxon>Arthropoda</taxon>
        <taxon>Hexapoda</taxon>
        <taxon>Insecta</taxon>
        <taxon>Pterygota</taxon>
        <taxon>Neoptera</taxon>
        <taxon>Paraneoptera</taxon>
        <taxon>Hemiptera</taxon>
        <taxon>Heteroptera</taxon>
        <taxon>Panheteroptera</taxon>
        <taxon>Cimicomorpha</taxon>
        <taxon>Cimicidae</taxon>
        <taxon>Cimex</taxon>
    </lineage>
</organism>
<dbReference type="GeneID" id="106661023"/>
<sequence length="148" mass="17038">MSAASKMLFLLVLITLILGSQSIRKKMSSKDLPVLPSVISKDETPRHLLIKEKGNCYRYERRIAVDGCNMCYCDLTHFKFTCTTRVCIYNARMKIQPGNRCFFPRAIYVGYKHTSCRCGEEGELYNCLSRLPSKKSLMISSRRNPLRI</sequence>
<name>A0A8I6SE52_CIMLE</name>
<evidence type="ECO:0000256" key="1">
    <source>
        <dbReference type="SAM" id="SignalP"/>
    </source>
</evidence>